<dbReference type="EMBL" id="JBJIAA010000004">
    <property type="protein sequence ID" value="MFL0249924.1"/>
    <property type="molecule type" value="Genomic_DNA"/>
</dbReference>
<evidence type="ECO:0000259" key="2">
    <source>
        <dbReference type="Pfam" id="PF17820"/>
    </source>
</evidence>
<dbReference type="InterPro" id="IPR045375">
    <property type="entry name" value="Put_radical_SAM-like_N"/>
</dbReference>
<dbReference type="InterPro" id="IPR013785">
    <property type="entry name" value="Aldolase_TIM"/>
</dbReference>
<dbReference type="Gene3D" id="2.30.42.10">
    <property type="match status" value="1"/>
</dbReference>
<dbReference type="Pfam" id="PF17820">
    <property type="entry name" value="PDZ_6"/>
    <property type="match status" value="1"/>
</dbReference>
<reference evidence="4 5" key="1">
    <citation type="submission" date="2024-11" db="EMBL/GenBank/DDBJ databases">
        <authorList>
            <person name="Heng Y.C."/>
            <person name="Lim A.C.H."/>
            <person name="Lee J.K.Y."/>
            <person name="Kittelmann S."/>
        </authorList>
    </citation>
    <scope>NUCLEOTIDE SEQUENCE [LARGE SCALE GENOMIC DNA]</scope>
    <source>
        <strain evidence="4 5">WILCCON 0114</strain>
    </source>
</reference>
<dbReference type="SUPFAM" id="SSF102114">
    <property type="entry name" value="Radical SAM enzymes"/>
    <property type="match status" value="1"/>
</dbReference>
<feature type="domain" description="Putative radical SAM N-terminal" evidence="3">
    <location>
        <begin position="66"/>
        <end position="216"/>
    </location>
</feature>
<dbReference type="InterPro" id="IPR036034">
    <property type="entry name" value="PDZ_sf"/>
</dbReference>
<dbReference type="InterPro" id="IPR058240">
    <property type="entry name" value="rSAM_sf"/>
</dbReference>
<keyword evidence="5" id="KW-1185">Reference proteome</keyword>
<feature type="domain" description="DUF512" evidence="1">
    <location>
        <begin position="219"/>
        <end position="420"/>
    </location>
</feature>
<feature type="domain" description="PDZ" evidence="2">
    <location>
        <begin position="4"/>
        <end position="43"/>
    </location>
</feature>
<dbReference type="InterPro" id="IPR041489">
    <property type="entry name" value="PDZ_6"/>
</dbReference>
<gene>
    <name evidence="4" type="ORF">ACJDT4_05770</name>
</gene>
<dbReference type="Pfam" id="PF19238">
    <property type="entry name" value="Radical_SAM_2"/>
    <property type="match status" value="1"/>
</dbReference>
<dbReference type="Proteomes" id="UP001623592">
    <property type="component" value="Unassembled WGS sequence"/>
</dbReference>
<sequence length="437" mass="50362">MENVISKVYKGSIAEELGIEPKDKLISINGKKVKDIIDYRFMMCDEYIVVEIEKPYGEIWELEIEKEYDEKLGIEFENGILDKAKSCTNNCIFCFIDQLPKGMRKTLYFKDDDSRLSFLQGNFVTLTNMSDDDINRIIDYKISPINISVQTTNPELRIKMLHNRFAGNLIPRMKKLAEAGIEMNCQIVLCPGINNGDELIKTVNDLYKFYPAVRNVAGVPVGVTDYREGLFNMNTFDAEKARIEIKNVKKLQEKFMKEIGSPFIRLSDEFYVLSGEEIPNTDFYGSFDQFEDGIGMIRTFRDNIEENIEFLLDDIESSYTMITGVLAYDEIKNAADMIMKKNKNVKINVIRVINEFFGEKITVAGLLTGRDIIKYAKKSELGKYIILPENMLKDDEKIFLDDTSVKDMERELNRKIIICRSTGEDLIKLINESGREE</sequence>
<name>A0ABW8TBP1_9CLOT</name>
<dbReference type="Pfam" id="PF04459">
    <property type="entry name" value="DUF512"/>
    <property type="match status" value="1"/>
</dbReference>
<proteinExistence type="predicted"/>
<evidence type="ECO:0000313" key="4">
    <source>
        <dbReference type="EMBL" id="MFL0249924.1"/>
    </source>
</evidence>
<comment type="caution">
    <text evidence="4">The sequence shown here is derived from an EMBL/GenBank/DDBJ whole genome shotgun (WGS) entry which is preliminary data.</text>
</comment>
<dbReference type="Gene3D" id="3.20.20.70">
    <property type="entry name" value="Aldolase class I"/>
    <property type="match status" value="1"/>
</dbReference>
<organism evidence="4 5">
    <name type="scientific">Clostridium neuense</name>
    <dbReference type="NCBI Taxonomy" id="1728934"/>
    <lineage>
        <taxon>Bacteria</taxon>
        <taxon>Bacillati</taxon>
        <taxon>Bacillota</taxon>
        <taxon>Clostridia</taxon>
        <taxon>Eubacteriales</taxon>
        <taxon>Clostridiaceae</taxon>
        <taxon>Clostridium</taxon>
    </lineage>
</organism>
<evidence type="ECO:0000259" key="3">
    <source>
        <dbReference type="Pfam" id="PF19238"/>
    </source>
</evidence>
<dbReference type="InterPro" id="IPR007549">
    <property type="entry name" value="DUF512"/>
</dbReference>
<accession>A0ABW8TBP1</accession>
<dbReference type="RefSeq" id="WP_406786591.1">
    <property type="nucleotide sequence ID" value="NZ_JBJIAA010000004.1"/>
</dbReference>
<protein>
    <submittedName>
        <fullName evidence="4">DUF512 domain-containing protein</fullName>
    </submittedName>
</protein>
<evidence type="ECO:0000259" key="1">
    <source>
        <dbReference type="Pfam" id="PF04459"/>
    </source>
</evidence>
<dbReference type="SUPFAM" id="SSF50156">
    <property type="entry name" value="PDZ domain-like"/>
    <property type="match status" value="1"/>
</dbReference>
<evidence type="ECO:0000313" key="5">
    <source>
        <dbReference type="Proteomes" id="UP001623592"/>
    </source>
</evidence>